<protein>
    <submittedName>
        <fullName evidence="3">Sialic acid-binding Ig-like lectin 14</fullName>
    </submittedName>
</protein>
<dbReference type="InterPro" id="IPR013783">
    <property type="entry name" value="Ig-like_fold"/>
</dbReference>
<keyword evidence="4" id="KW-1185">Reference proteome</keyword>
<dbReference type="PANTHER" id="PTHR46484">
    <property type="entry name" value="SI:CH211-171H4.5-RELATED"/>
    <property type="match status" value="1"/>
</dbReference>
<dbReference type="PANTHER" id="PTHR46484:SF7">
    <property type="entry name" value="MYELIN-ASSOCIATED GLYCOPROTEIN-LIKE-RELATED"/>
    <property type="match status" value="1"/>
</dbReference>
<sequence length="232" mass="26733">MELKLWLSFLLLHVIHDVQSSPGLWTADIPKTIPALQGSCVVIPCTYNYPKPASKILNRWRGFWRKGNKIISTNLPKWKLNSEYKKRTQFLGNVQRRNCTMLLDGIRKTDAGPFYFRIEMPQYKSFSYTKHTVSIEVVRDPPPPSLSVKVDDDKVTASCSVSHSCPSIPPVFSWSRSGIVTRRSKRLNKWKWEAVSTLTFQTRLSDFNKHLNCTVLFRGGKQTKNSTILQTW</sequence>
<gene>
    <name evidence="3" type="ORF">FSCOSCO3_A035999</name>
</gene>
<dbReference type="Proteomes" id="UP001314229">
    <property type="component" value="Unassembled WGS sequence"/>
</dbReference>
<feature type="domain" description="Immunoglobulin" evidence="2">
    <location>
        <begin position="143"/>
        <end position="231"/>
    </location>
</feature>
<dbReference type="SMART" id="SM00409">
    <property type="entry name" value="IG"/>
    <property type="match status" value="2"/>
</dbReference>
<evidence type="ECO:0000259" key="2">
    <source>
        <dbReference type="SMART" id="SM00409"/>
    </source>
</evidence>
<name>A0AAV1NPN7_SCOSC</name>
<dbReference type="InterPro" id="IPR003599">
    <property type="entry name" value="Ig_sub"/>
</dbReference>
<dbReference type="Pfam" id="PF24518">
    <property type="entry name" value="Ig_CD22"/>
    <property type="match status" value="1"/>
</dbReference>
<feature type="chain" id="PRO_5043427019" evidence="1">
    <location>
        <begin position="21"/>
        <end position="232"/>
    </location>
</feature>
<evidence type="ECO:0000313" key="4">
    <source>
        <dbReference type="Proteomes" id="UP001314229"/>
    </source>
</evidence>
<organism evidence="3 4">
    <name type="scientific">Scomber scombrus</name>
    <name type="common">Atlantic mackerel</name>
    <name type="synonym">Scomber vernalis</name>
    <dbReference type="NCBI Taxonomy" id="13677"/>
    <lineage>
        <taxon>Eukaryota</taxon>
        <taxon>Metazoa</taxon>
        <taxon>Chordata</taxon>
        <taxon>Craniata</taxon>
        <taxon>Vertebrata</taxon>
        <taxon>Euteleostomi</taxon>
        <taxon>Actinopterygii</taxon>
        <taxon>Neopterygii</taxon>
        <taxon>Teleostei</taxon>
        <taxon>Neoteleostei</taxon>
        <taxon>Acanthomorphata</taxon>
        <taxon>Pelagiaria</taxon>
        <taxon>Scombriformes</taxon>
        <taxon>Scombridae</taxon>
        <taxon>Scomber</taxon>
    </lineage>
</organism>
<reference evidence="3 4" key="1">
    <citation type="submission" date="2024-01" db="EMBL/GenBank/DDBJ databases">
        <authorList>
            <person name="Alioto T."/>
            <person name="Alioto T."/>
            <person name="Gomez Garrido J."/>
        </authorList>
    </citation>
    <scope>NUCLEOTIDE SEQUENCE [LARGE SCALE GENOMIC DNA]</scope>
</reference>
<feature type="signal peptide" evidence="1">
    <location>
        <begin position="1"/>
        <end position="20"/>
    </location>
</feature>
<dbReference type="SUPFAM" id="SSF48726">
    <property type="entry name" value="Immunoglobulin"/>
    <property type="match status" value="2"/>
</dbReference>
<comment type="caution">
    <text evidence="3">The sequence shown here is derived from an EMBL/GenBank/DDBJ whole genome shotgun (WGS) entry which is preliminary data.</text>
</comment>
<dbReference type="AlphaFoldDB" id="A0AAV1NPN7"/>
<proteinExistence type="predicted"/>
<feature type="domain" description="Immunoglobulin" evidence="2">
    <location>
        <begin position="30"/>
        <end position="138"/>
    </location>
</feature>
<dbReference type="InterPro" id="IPR056386">
    <property type="entry name" value="Ig_CD22"/>
</dbReference>
<dbReference type="InterPro" id="IPR036179">
    <property type="entry name" value="Ig-like_dom_sf"/>
</dbReference>
<dbReference type="Gene3D" id="2.60.40.10">
    <property type="entry name" value="Immunoglobulins"/>
    <property type="match status" value="2"/>
</dbReference>
<accession>A0AAV1NPN7</accession>
<keyword evidence="1" id="KW-0732">Signal</keyword>
<evidence type="ECO:0000313" key="3">
    <source>
        <dbReference type="EMBL" id="CAK6960437.1"/>
    </source>
</evidence>
<dbReference type="EMBL" id="CAWUFR010000045">
    <property type="protein sequence ID" value="CAK6960437.1"/>
    <property type="molecule type" value="Genomic_DNA"/>
</dbReference>
<evidence type="ECO:0000256" key="1">
    <source>
        <dbReference type="SAM" id="SignalP"/>
    </source>
</evidence>